<dbReference type="KEGG" id="senf:GJR95_21355"/>
<dbReference type="Gene3D" id="2.60.40.1120">
    <property type="entry name" value="Carboxypeptidase-like, regulatory domain"/>
    <property type="match status" value="1"/>
</dbReference>
<keyword evidence="1" id="KW-0732">Signal</keyword>
<sequence>MKDSTQERMRSVQLLVGRTKYCLSHFFVLTPLMGLKSYAAAVLYPDSKRLERKSIFQADTLIKGEVTDEKGMAMPGVTIQIKESNRGTITDASGKYSITAPGNSVLVFSFVGYLTQEVPLNGRTRVKIKLLESEQNLNEIIVTGYTTQRKKDIIGAVSVVSAKDLQQTPSPNIMAQLQGRAAGVTVSTSGDPSATSSIRIRGFASYGNNNPLYIVDGVATTDITRINPEDIESLQVLKDASAASIYGARAVNGVVIITTKHGKSGTTSLTYNSYIGVQQVPLRSMPPMLSPVELMLDLIQLPGQVRLNRCKH</sequence>
<dbReference type="GO" id="GO:0009279">
    <property type="term" value="C:cell outer membrane"/>
    <property type="evidence" value="ECO:0007669"/>
    <property type="project" value="UniProtKB-SubCell"/>
</dbReference>
<reference evidence="5 6" key="1">
    <citation type="submission" date="2019-11" db="EMBL/GenBank/DDBJ databases">
        <title>Spirosoma endbachense sp. nov., isolated from a natural salt meadow.</title>
        <authorList>
            <person name="Rojas J."/>
            <person name="Ambika Manirajan B."/>
            <person name="Ratering S."/>
            <person name="Suarez C."/>
            <person name="Geissler-Plaum R."/>
            <person name="Schnell S."/>
        </authorList>
    </citation>
    <scope>NUCLEOTIDE SEQUENCE [LARGE SCALE GENOMIC DNA]</scope>
    <source>
        <strain evidence="5 6">I-24</strain>
    </source>
</reference>
<dbReference type="InterPro" id="IPR039426">
    <property type="entry name" value="TonB-dep_rcpt-like"/>
</dbReference>
<dbReference type="InterPro" id="IPR023997">
    <property type="entry name" value="TonB-dep_OMP_SusC/RagA_CS"/>
</dbReference>
<keyword evidence="2" id="KW-0813">Transport</keyword>
<dbReference type="InterPro" id="IPR012910">
    <property type="entry name" value="Plug_dom"/>
</dbReference>
<keyword evidence="5" id="KW-0675">Receptor</keyword>
<keyword evidence="2" id="KW-0998">Cell outer membrane</keyword>
<name>A0A6P1W142_9BACT</name>
<keyword evidence="2 3" id="KW-0812">Transmembrane</keyword>
<dbReference type="GO" id="GO:0044718">
    <property type="term" value="P:siderophore transmembrane transport"/>
    <property type="evidence" value="ECO:0007669"/>
    <property type="project" value="TreeGrafter"/>
</dbReference>
<dbReference type="EMBL" id="CP045997">
    <property type="protein sequence ID" value="QHV97396.1"/>
    <property type="molecule type" value="Genomic_DNA"/>
</dbReference>
<evidence type="ECO:0000313" key="6">
    <source>
        <dbReference type="Proteomes" id="UP000464577"/>
    </source>
</evidence>
<proteinExistence type="inferred from homology"/>
<comment type="similarity">
    <text evidence="2">Belongs to the TonB-dependent receptor family.</text>
</comment>
<dbReference type="PANTHER" id="PTHR30069:SF29">
    <property type="entry name" value="HEMOGLOBIN AND HEMOGLOBIN-HAPTOGLOBIN-BINDING PROTEIN 1-RELATED"/>
    <property type="match status" value="1"/>
</dbReference>
<keyword evidence="2 3" id="KW-0472">Membrane</keyword>
<dbReference type="SUPFAM" id="SSF49464">
    <property type="entry name" value="Carboxypeptidase regulatory domain-like"/>
    <property type="match status" value="1"/>
</dbReference>
<accession>A0A6P1W142</accession>
<evidence type="ECO:0000259" key="4">
    <source>
        <dbReference type="Pfam" id="PF07715"/>
    </source>
</evidence>
<dbReference type="SUPFAM" id="SSF56935">
    <property type="entry name" value="Porins"/>
    <property type="match status" value="1"/>
</dbReference>
<evidence type="ECO:0000256" key="2">
    <source>
        <dbReference type="PROSITE-ProRule" id="PRU01360"/>
    </source>
</evidence>
<dbReference type="Pfam" id="PF13715">
    <property type="entry name" value="CarbopepD_reg_2"/>
    <property type="match status" value="1"/>
</dbReference>
<dbReference type="InterPro" id="IPR008969">
    <property type="entry name" value="CarboxyPept-like_regulatory"/>
</dbReference>
<protein>
    <submittedName>
        <fullName evidence="5">TonB-dependent receptor plug domain-containing protein</fullName>
    </submittedName>
</protein>
<dbReference type="GO" id="GO:0015344">
    <property type="term" value="F:siderophore uptake transmembrane transporter activity"/>
    <property type="evidence" value="ECO:0007669"/>
    <property type="project" value="TreeGrafter"/>
</dbReference>
<evidence type="ECO:0000256" key="3">
    <source>
        <dbReference type="SAM" id="Phobius"/>
    </source>
</evidence>
<dbReference type="RefSeq" id="WP_162387807.1">
    <property type="nucleotide sequence ID" value="NZ_CP045997.1"/>
</dbReference>
<keyword evidence="2" id="KW-1134">Transmembrane beta strand</keyword>
<organism evidence="5 6">
    <name type="scientific">Spirosoma endbachense</name>
    <dbReference type="NCBI Taxonomy" id="2666025"/>
    <lineage>
        <taxon>Bacteria</taxon>
        <taxon>Pseudomonadati</taxon>
        <taxon>Bacteroidota</taxon>
        <taxon>Cytophagia</taxon>
        <taxon>Cytophagales</taxon>
        <taxon>Cytophagaceae</taxon>
        <taxon>Spirosoma</taxon>
    </lineage>
</organism>
<dbReference type="PROSITE" id="PS52016">
    <property type="entry name" value="TONB_DEPENDENT_REC_3"/>
    <property type="match status" value="1"/>
</dbReference>
<dbReference type="NCBIfam" id="TIGR04057">
    <property type="entry name" value="SusC_RagA_signa"/>
    <property type="match status" value="1"/>
</dbReference>
<dbReference type="AlphaFoldDB" id="A0A6P1W142"/>
<feature type="domain" description="TonB-dependent receptor plug" evidence="4">
    <location>
        <begin position="150"/>
        <end position="254"/>
    </location>
</feature>
<dbReference type="Gene3D" id="2.170.130.10">
    <property type="entry name" value="TonB-dependent receptor, plug domain"/>
    <property type="match status" value="1"/>
</dbReference>
<evidence type="ECO:0000313" key="5">
    <source>
        <dbReference type="EMBL" id="QHV97396.1"/>
    </source>
</evidence>
<dbReference type="PANTHER" id="PTHR30069">
    <property type="entry name" value="TONB-DEPENDENT OUTER MEMBRANE RECEPTOR"/>
    <property type="match status" value="1"/>
</dbReference>
<dbReference type="Proteomes" id="UP000464577">
    <property type="component" value="Chromosome"/>
</dbReference>
<dbReference type="Pfam" id="PF07715">
    <property type="entry name" value="Plug"/>
    <property type="match status" value="1"/>
</dbReference>
<dbReference type="InterPro" id="IPR037066">
    <property type="entry name" value="Plug_dom_sf"/>
</dbReference>
<keyword evidence="6" id="KW-1185">Reference proteome</keyword>
<dbReference type="FunFam" id="2.60.40.1120:FF:000003">
    <property type="entry name" value="Outer membrane protein Omp121"/>
    <property type="match status" value="1"/>
</dbReference>
<keyword evidence="3" id="KW-1133">Transmembrane helix</keyword>
<feature type="transmembrane region" description="Helical" evidence="3">
    <location>
        <begin position="21"/>
        <end position="44"/>
    </location>
</feature>
<gene>
    <name evidence="5" type="ORF">GJR95_21355</name>
</gene>
<comment type="subcellular location">
    <subcellularLocation>
        <location evidence="2">Cell outer membrane</location>
        <topology evidence="2">Multi-pass membrane protein</topology>
    </subcellularLocation>
</comment>
<evidence type="ECO:0000256" key="1">
    <source>
        <dbReference type="ARBA" id="ARBA00022729"/>
    </source>
</evidence>